<evidence type="ECO:0000259" key="2">
    <source>
        <dbReference type="Pfam" id="PF13477"/>
    </source>
</evidence>
<sequence>MRICYLADAGSVHTKKWCDFFKNKGYDIHVISLNPGKIDGVTVHSLDINTERVKNGSSFYKTRYVFKIFKIRSILKKIKPDILHAHYASSYGLIGALLNYHPYVISVWGSDIYEFPLKGKIFEKIIKFNLSKADKILSTSKAMAIEAKKYVNKHMYITPFGVDRNVFKPLENVKDDCKENILIGTVKTLDPKYGMRYLIKAFAMIKEKYNNVKLEIAGDGNERNYLENLCNELKIQDDVKFLGRINTEEVVKAFNRFDIAVFPSNSESFGVAAVEAQACGVPVIVTNVGGLPEATCPGHSSIVVNKQKPDEIYEALKKLIKDESLRKEMGKYGVKFVAENFDVTDNFNYVNSIYDEIINEFNIK</sequence>
<feature type="domain" description="Glycosyl transferase family 1" evidence="1">
    <location>
        <begin position="179"/>
        <end position="334"/>
    </location>
</feature>
<dbReference type="InterPro" id="IPR001296">
    <property type="entry name" value="Glyco_trans_1"/>
</dbReference>
<comment type="caution">
    <text evidence="3">The sequence shown here is derived from an EMBL/GenBank/DDBJ whole genome shotgun (WGS) entry which is preliminary data.</text>
</comment>
<reference evidence="3 4" key="1">
    <citation type="submission" date="2014-01" db="EMBL/GenBank/DDBJ databases">
        <title>Plasmidome dynamics in the species complex Clostridium novyi sensu lato converts strains of independent lineages into distinctly different pathogens.</title>
        <authorList>
            <person name="Skarin H."/>
            <person name="Segerman B."/>
        </authorList>
    </citation>
    <scope>NUCLEOTIDE SEQUENCE [LARGE SCALE GENOMIC DNA]</scope>
    <source>
        <strain evidence="3 4">DC5</strain>
    </source>
</reference>
<proteinExistence type="predicted"/>
<dbReference type="PANTHER" id="PTHR45947:SF3">
    <property type="entry name" value="SULFOQUINOVOSYL TRANSFERASE SQD2"/>
    <property type="match status" value="1"/>
</dbReference>
<dbReference type="AlphaFoldDB" id="A0A0A0IFF7"/>
<dbReference type="Pfam" id="PF00534">
    <property type="entry name" value="Glycos_transf_1"/>
    <property type="match status" value="1"/>
</dbReference>
<dbReference type="RefSeq" id="WP_039256646.1">
    <property type="nucleotide sequence ID" value="NZ_JDRY01000037.1"/>
</dbReference>
<protein>
    <submittedName>
        <fullName evidence="3">Capsular biosynthesis protein</fullName>
    </submittedName>
</protein>
<feature type="domain" description="Glycosyltransferase subfamily 4-like N-terminal" evidence="2">
    <location>
        <begin position="2"/>
        <end position="140"/>
    </location>
</feature>
<dbReference type="InterPro" id="IPR050194">
    <property type="entry name" value="Glycosyltransferase_grp1"/>
</dbReference>
<dbReference type="PANTHER" id="PTHR45947">
    <property type="entry name" value="SULFOQUINOVOSYL TRANSFERASE SQD2"/>
    <property type="match status" value="1"/>
</dbReference>
<dbReference type="Pfam" id="PF13477">
    <property type="entry name" value="Glyco_trans_4_2"/>
    <property type="match status" value="1"/>
</dbReference>
<organism evidence="3 4">
    <name type="scientific">Clostridium botulinum C/D str. DC5</name>
    <dbReference type="NCBI Taxonomy" id="1443128"/>
    <lineage>
        <taxon>Bacteria</taxon>
        <taxon>Bacillati</taxon>
        <taxon>Bacillota</taxon>
        <taxon>Clostridia</taxon>
        <taxon>Eubacteriales</taxon>
        <taxon>Clostridiaceae</taxon>
        <taxon>Clostridium</taxon>
    </lineage>
</organism>
<evidence type="ECO:0000259" key="1">
    <source>
        <dbReference type="Pfam" id="PF00534"/>
    </source>
</evidence>
<name>A0A0A0IFF7_CLOBO</name>
<dbReference type="Proteomes" id="UP000030014">
    <property type="component" value="Unassembled WGS sequence"/>
</dbReference>
<evidence type="ECO:0000313" key="3">
    <source>
        <dbReference type="EMBL" id="KGM99248.1"/>
    </source>
</evidence>
<gene>
    <name evidence="3" type="ORF">Z955_08115</name>
</gene>
<dbReference type="Gene3D" id="3.40.50.2000">
    <property type="entry name" value="Glycogen Phosphorylase B"/>
    <property type="match status" value="2"/>
</dbReference>
<accession>A0A0A0IFF7</accession>
<dbReference type="GO" id="GO:0016757">
    <property type="term" value="F:glycosyltransferase activity"/>
    <property type="evidence" value="ECO:0007669"/>
    <property type="project" value="InterPro"/>
</dbReference>
<evidence type="ECO:0000313" key="4">
    <source>
        <dbReference type="Proteomes" id="UP000030014"/>
    </source>
</evidence>
<dbReference type="InterPro" id="IPR028098">
    <property type="entry name" value="Glyco_trans_4-like_N"/>
</dbReference>
<dbReference type="EMBL" id="JDRY01000037">
    <property type="protein sequence ID" value="KGM99248.1"/>
    <property type="molecule type" value="Genomic_DNA"/>
</dbReference>
<dbReference type="SUPFAM" id="SSF53756">
    <property type="entry name" value="UDP-Glycosyltransferase/glycogen phosphorylase"/>
    <property type="match status" value="1"/>
</dbReference>